<evidence type="ECO:0000313" key="9">
    <source>
        <dbReference type="Proteomes" id="UP001219934"/>
    </source>
</evidence>
<reference evidence="8" key="1">
    <citation type="submission" date="2022-11" db="EMBL/GenBank/DDBJ databases">
        <title>Chromosome-level genome of Pogonophryne albipinna.</title>
        <authorList>
            <person name="Jo E."/>
        </authorList>
    </citation>
    <scope>NUCLEOTIDE SEQUENCE</scope>
    <source>
        <strain evidence="8">SGF0006</strain>
        <tissue evidence="8">Muscle</tissue>
    </source>
</reference>
<keyword evidence="6" id="KW-0739">Sodium transport</keyword>
<proteinExistence type="predicted"/>
<feature type="transmembrane region" description="Helical" evidence="7">
    <location>
        <begin position="6"/>
        <end position="25"/>
    </location>
</feature>
<evidence type="ECO:0000256" key="3">
    <source>
        <dbReference type="ARBA" id="ARBA00023053"/>
    </source>
</evidence>
<keyword evidence="3" id="KW-0915">Sodium</keyword>
<sequence length="107" mass="11289">MSLNIAGLVVMVLFYLLVLGTGIWASMKSNRLKKSSQADITEVTLLGNRGISLVVGIFTMTATFVGGGFIVGLTEAVYTPTMGLTWAVIPVTAALSFIVESIFSKLG</sequence>
<evidence type="ECO:0000256" key="5">
    <source>
        <dbReference type="ARBA" id="ARBA00023180"/>
    </source>
</evidence>
<evidence type="ECO:0000256" key="2">
    <source>
        <dbReference type="ARBA" id="ARBA00022847"/>
    </source>
</evidence>
<keyword evidence="5" id="KW-0325">Glycoprotein</keyword>
<name>A0AAD6BJN7_9TELE</name>
<keyword evidence="1" id="KW-0813">Transport</keyword>
<keyword evidence="2" id="KW-0769">Symport</keyword>
<keyword evidence="7" id="KW-0472">Membrane</keyword>
<dbReference type="AlphaFoldDB" id="A0AAD6BJN7"/>
<dbReference type="GO" id="GO:0005886">
    <property type="term" value="C:plasma membrane"/>
    <property type="evidence" value="ECO:0007669"/>
    <property type="project" value="TreeGrafter"/>
</dbReference>
<keyword evidence="7" id="KW-1133">Transmembrane helix</keyword>
<evidence type="ECO:0000313" key="8">
    <source>
        <dbReference type="EMBL" id="KAJ4946030.1"/>
    </source>
</evidence>
<evidence type="ECO:0000256" key="1">
    <source>
        <dbReference type="ARBA" id="ARBA00022448"/>
    </source>
</evidence>
<accession>A0AAD6BJN7</accession>
<dbReference type="Proteomes" id="UP001219934">
    <property type="component" value="Unassembled WGS sequence"/>
</dbReference>
<evidence type="ECO:0000256" key="7">
    <source>
        <dbReference type="SAM" id="Phobius"/>
    </source>
</evidence>
<dbReference type="PROSITE" id="PS50283">
    <property type="entry name" value="NA_SOLUT_SYMP_3"/>
    <property type="match status" value="1"/>
</dbReference>
<dbReference type="GO" id="GO:0008292">
    <property type="term" value="P:acetylcholine biosynthetic process"/>
    <property type="evidence" value="ECO:0007669"/>
    <property type="project" value="TreeGrafter"/>
</dbReference>
<keyword evidence="4" id="KW-0406">Ion transport</keyword>
<keyword evidence="9" id="KW-1185">Reference proteome</keyword>
<evidence type="ECO:0000256" key="4">
    <source>
        <dbReference type="ARBA" id="ARBA00023065"/>
    </source>
</evidence>
<dbReference type="GO" id="GO:0005307">
    <property type="term" value="F:choline:sodium symporter activity"/>
    <property type="evidence" value="ECO:0007669"/>
    <property type="project" value="TreeGrafter"/>
</dbReference>
<comment type="caution">
    <text evidence="8">The sequence shown here is derived from an EMBL/GenBank/DDBJ whole genome shotgun (WGS) entry which is preliminary data.</text>
</comment>
<feature type="transmembrane region" description="Helical" evidence="7">
    <location>
        <begin position="46"/>
        <end position="71"/>
    </location>
</feature>
<gene>
    <name evidence="8" type="ORF">JOQ06_023708</name>
</gene>
<dbReference type="PANTHER" id="PTHR45897">
    <property type="entry name" value="HIGH-AFFINITY CHOLINE TRANSPORTER 1"/>
    <property type="match status" value="1"/>
</dbReference>
<dbReference type="InterPro" id="IPR001734">
    <property type="entry name" value="Na/solute_symporter"/>
</dbReference>
<dbReference type="InterPro" id="IPR052244">
    <property type="entry name" value="Choline_transporter"/>
</dbReference>
<evidence type="ECO:0000256" key="6">
    <source>
        <dbReference type="ARBA" id="ARBA00023201"/>
    </source>
</evidence>
<dbReference type="EMBL" id="JAPTMU010000003">
    <property type="protein sequence ID" value="KAJ4946030.1"/>
    <property type="molecule type" value="Genomic_DNA"/>
</dbReference>
<dbReference type="PANTHER" id="PTHR45897:SF5">
    <property type="entry name" value="HIGH AFFINITY CHOLINE TRANSPORTER 1"/>
    <property type="match status" value="1"/>
</dbReference>
<protein>
    <submittedName>
        <fullName evidence="8">Uncharacterized protein</fullName>
    </submittedName>
</protein>
<feature type="transmembrane region" description="Helical" evidence="7">
    <location>
        <begin position="83"/>
        <end position="103"/>
    </location>
</feature>
<keyword evidence="7" id="KW-0812">Transmembrane</keyword>
<organism evidence="8 9">
    <name type="scientific">Pogonophryne albipinna</name>
    <dbReference type="NCBI Taxonomy" id="1090488"/>
    <lineage>
        <taxon>Eukaryota</taxon>
        <taxon>Metazoa</taxon>
        <taxon>Chordata</taxon>
        <taxon>Craniata</taxon>
        <taxon>Vertebrata</taxon>
        <taxon>Euteleostomi</taxon>
        <taxon>Actinopterygii</taxon>
        <taxon>Neopterygii</taxon>
        <taxon>Teleostei</taxon>
        <taxon>Neoteleostei</taxon>
        <taxon>Acanthomorphata</taxon>
        <taxon>Eupercaria</taxon>
        <taxon>Perciformes</taxon>
        <taxon>Notothenioidei</taxon>
        <taxon>Pogonophryne</taxon>
    </lineage>
</organism>